<accession>A0ABN9V3J2</accession>
<dbReference type="InterPro" id="IPR044892">
    <property type="entry name" value="Ribosomal_L3_dom_3_arc_sf"/>
</dbReference>
<dbReference type="PANTHER" id="PTHR11363:SF5">
    <property type="entry name" value="LARGE RIBOSOMAL SUBUNIT PROTEIN UL3"/>
    <property type="match status" value="1"/>
</dbReference>
<keyword evidence="7" id="KW-1185">Reference proteome</keyword>
<comment type="caution">
    <text evidence="6">The sequence shown here is derived from an EMBL/GenBank/DDBJ whole genome shotgun (WGS) entry which is preliminary data.</text>
</comment>
<dbReference type="Proteomes" id="UP001189429">
    <property type="component" value="Unassembled WGS sequence"/>
</dbReference>
<dbReference type="PROSITE" id="PS00474">
    <property type="entry name" value="RIBOSOMAL_L3"/>
    <property type="match status" value="1"/>
</dbReference>
<evidence type="ECO:0000256" key="3">
    <source>
        <dbReference type="ARBA" id="ARBA00023274"/>
    </source>
</evidence>
<evidence type="ECO:0000256" key="4">
    <source>
        <dbReference type="RuleBase" id="RU003905"/>
    </source>
</evidence>
<dbReference type="EMBL" id="CAUYUJ010016631">
    <property type="protein sequence ID" value="CAK0867321.1"/>
    <property type="molecule type" value="Genomic_DNA"/>
</dbReference>
<dbReference type="Gene3D" id="3.30.1430.10">
    <property type="match status" value="1"/>
</dbReference>
<dbReference type="Pfam" id="PF00297">
    <property type="entry name" value="Ribosomal_L3"/>
    <property type="match status" value="1"/>
</dbReference>
<evidence type="ECO:0000313" key="6">
    <source>
        <dbReference type="EMBL" id="CAK0867321.1"/>
    </source>
</evidence>
<comment type="similarity">
    <text evidence="1 4">Belongs to the universal ribosomal protein uL3 family.</text>
</comment>
<feature type="compositionally biased region" description="Basic and acidic residues" evidence="5">
    <location>
        <begin position="682"/>
        <end position="706"/>
    </location>
</feature>
<name>A0ABN9V3J2_9DINO</name>
<dbReference type="InterPro" id="IPR000597">
    <property type="entry name" value="Ribosomal_uL3"/>
</dbReference>
<dbReference type="InterPro" id="IPR045077">
    <property type="entry name" value="L3_arc_euk"/>
</dbReference>
<feature type="region of interest" description="Disordered" evidence="5">
    <location>
        <begin position="202"/>
        <end position="276"/>
    </location>
</feature>
<evidence type="ECO:0000313" key="7">
    <source>
        <dbReference type="Proteomes" id="UP001189429"/>
    </source>
</evidence>
<evidence type="ECO:0000256" key="1">
    <source>
        <dbReference type="ARBA" id="ARBA00006540"/>
    </source>
</evidence>
<sequence>MGHSGCGASWAAASARTLARRLRRQRRAQLGASRAQALSHRVKAFRLAFKGHQELSDILGAFDRSFGSTLAAARMVAPPAELIYYEEVHAHGNWAKHSPSPDAAVQLPLAPAGAVDAAALELLAAMAHGFHTQLRVDAPEFVPAATAYLHGHDHPTIMNVHIKQQEMERAADLGQCVLFDTFSAKPLGLEVGTVMQQVPFAAGPRGSAESVRGSRVRIEGSRQRQSAGGKEQREPTADPERVSTPSLGTPPREDGGRAGASSDRGAGSDGRRPPHLTAFMTYKAGMTHIVRDVDRPGSKLHKKEVAEAVTILEAPPMVVVGFVGYVETPRGLRALTTVWAGHLNEECRRRFYKAWHKSKKKAFTKYGKKWEEATKGGGDGPMAAEVARAKKYCQVIRAICHTQVTKVKIGAKKAVIKEIQINGGTPEAKVDYIMGLFEQEVKVADVFKSSEMVDCIGVSAGRGFNGVVTRWGVTRLARKSHRGLRKVACIGTWHPARVQFQVPRSGQKGYGHRTEINKKIYRIGKSVKEDPNSATTENDLTEKGITPLGGFSHYGEVNEDWVMVRNMAPTAAAAARAAMLAALLAAPTAAVRDSSERAQGALAAAAQNETAGAAGPKELPKADALRELLDENNGPVVSSMKAADESAATLLGSAKEWKQSGEDIKKEFEESVQKEVLQTGRTLEEEHGGVKQEADEKPKKVLEELKKKHAAGAPGGSSNSSQAA</sequence>
<keyword evidence="3 4" id="KW-0687">Ribonucleoprotein</keyword>
<dbReference type="InterPro" id="IPR019926">
    <property type="entry name" value="Ribosomal_uL3_CS"/>
</dbReference>
<dbReference type="SUPFAM" id="SSF50447">
    <property type="entry name" value="Translation proteins"/>
    <property type="match status" value="1"/>
</dbReference>
<keyword evidence="2 4" id="KW-0689">Ribosomal protein</keyword>
<feature type="region of interest" description="Disordered" evidence="5">
    <location>
        <begin position="669"/>
        <end position="724"/>
    </location>
</feature>
<dbReference type="PANTHER" id="PTHR11363">
    <property type="entry name" value="60S RIBOSOMAL PROTEIN L3-RELATED"/>
    <property type="match status" value="1"/>
</dbReference>
<feature type="compositionally biased region" description="Basic and acidic residues" evidence="5">
    <location>
        <begin position="230"/>
        <end position="241"/>
    </location>
</feature>
<proteinExistence type="inferred from homology"/>
<organism evidence="6 7">
    <name type="scientific">Prorocentrum cordatum</name>
    <dbReference type="NCBI Taxonomy" id="2364126"/>
    <lineage>
        <taxon>Eukaryota</taxon>
        <taxon>Sar</taxon>
        <taxon>Alveolata</taxon>
        <taxon>Dinophyceae</taxon>
        <taxon>Prorocentrales</taxon>
        <taxon>Prorocentraceae</taxon>
        <taxon>Prorocentrum</taxon>
    </lineage>
</organism>
<evidence type="ECO:0000256" key="2">
    <source>
        <dbReference type="ARBA" id="ARBA00022980"/>
    </source>
</evidence>
<dbReference type="Gene3D" id="2.40.30.10">
    <property type="entry name" value="Translation factors"/>
    <property type="match status" value="1"/>
</dbReference>
<dbReference type="InterPro" id="IPR009000">
    <property type="entry name" value="Transl_B-barrel_sf"/>
</dbReference>
<evidence type="ECO:0000256" key="5">
    <source>
        <dbReference type="SAM" id="MobiDB-lite"/>
    </source>
</evidence>
<reference evidence="6" key="1">
    <citation type="submission" date="2023-10" db="EMBL/GenBank/DDBJ databases">
        <authorList>
            <person name="Chen Y."/>
            <person name="Shah S."/>
            <person name="Dougan E. K."/>
            <person name="Thang M."/>
            <person name="Chan C."/>
        </authorList>
    </citation>
    <scope>NUCLEOTIDE SEQUENCE [LARGE SCALE GENOMIC DNA]</scope>
</reference>
<evidence type="ECO:0008006" key="8">
    <source>
        <dbReference type="Google" id="ProtNLM"/>
    </source>
</evidence>
<protein>
    <recommendedName>
        <fullName evidence="8">50S ribosomal protein L3, chloroplastic</fullName>
    </recommendedName>
</protein>
<gene>
    <name evidence="6" type="ORF">PCOR1329_LOCUS54296</name>
</gene>
<dbReference type="Gene3D" id="4.10.960.10">
    <property type="entry name" value="Ribosomal protein L3, domain 3"/>
    <property type="match status" value="1"/>
</dbReference>